<dbReference type="Proteomes" id="UP001335648">
    <property type="component" value="Unassembled WGS sequence"/>
</dbReference>
<name>A0AAN8B8A8_9TELE</name>
<gene>
    <name evidence="1" type="ORF">CesoFtcFv8_023460</name>
</gene>
<dbReference type="EMBL" id="JAULUE010002064">
    <property type="protein sequence ID" value="KAK5880430.1"/>
    <property type="molecule type" value="Genomic_DNA"/>
</dbReference>
<organism evidence="1 2">
    <name type="scientific">Champsocephalus esox</name>
    <name type="common">pike icefish</name>
    <dbReference type="NCBI Taxonomy" id="159716"/>
    <lineage>
        <taxon>Eukaryota</taxon>
        <taxon>Metazoa</taxon>
        <taxon>Chordata</taxon>
        <taxon>Craniata</taxon>
        <taxon>Vertebrata</taxon>
        <taxon>Euteleostomi</taxon>
        <taxon>Actinopterygii</taxon>
        <taxon>Neopterygii</taxon>
        <taxon>Teleostei</taxon>
        <taxon>Neoteleostei</taxon>
        <taxon>Acanthomorphata</taxon>
        <taxon>Eupercaria</taxon>
        <taxon>Perciformes</taxon>
        <taxon>Notothenioidei</taxon>
        <taxon>Channichthyidae</taxon>
        <taxon>Champsocephalus</taxon>
    </lineage>
</organism>
<accession>A0AAN8B8A8</accession>
<evidence type="ECO:0000313" key="2">
    <source>
        <dbReference type="Proteomes" id="UP001335648"/>
    </source>
</evidence>
<sequence length="110" mass="12610">MRNYLHREKSARWKHRLRSVVTSGCHRRFQLLTSLITKTEQSAAMKKKSHGSHTQIHRLVYSPQTKHTERLATKAAVTGNPAPAEVHVGQPTLLLQGVEHKKTMTLRKIR</sequence>
<comment type="caution">
    <text evidence="1">The sequence shown here is derived from an EMBL/GenBank/DDBJ whole genome shotgun (WGS) entry which is preliminary data.</text>
</comment>
<protein>
    <submittedName>
        <fullName evidence="1">Uncharacterized protein</fullName>
    </submittedName>
</protein>
<evidence type="ECO:0000313" key="1">
    <source>
        <dbReference type="EMBL" id="KAK5880430.1"/>
    </source>
</evidence>
<reference evidence="1 2" key="1">
    <citation type="journal article" date="2023" name="Mol. Biol. Evol.">
        <title>Genomics of Secondarily Temperate Adaptation in the Only Non-Antarctic Icefish.</title>
        <authorList>
            <person name="Rivera-Colon A.G."/>
            <person name="Rayamajhi N."/>
            <person name="Minhas B.F."/>
            <person name="Madrigal G."/>
            <person name="Bilyk K.T."/>
            <person name="Yoon V."/>
            <person name="Hune M."/>
            <person name="Gregory S."/>
            <person name="Cheng C.H.C."/>
            <person name="Catchen J.M."/>
        </authorList>
    </citation>
    <scope>NUCLEOTIDE SEQUENCE [LARGE SCALE GENOMIC DNA]</scope>
    <source>
        <strain evidence="1">JC2023a</strain>
    </source>
</reference>
<dbReference type="AlphaFoldDB" id="A0AAN8B8A8"/>
<keyword evidence="2" id="KW-1185">Reference proteome</keyword>
<proteinExistence type="predicted"/>